<evidence type="ECO:0000313" key="5">
    <source>
        <dbReference type="EMBL" id="CUN10854.1"/>
    </source>
</evidence>
<organism evidence="5 6">
    <name type="scientific">Anaerostipes hadrus</name>
    <dbReference type="NCBI Taxonomy" id="649756"/>
    <lineage>
        <taxon>Bacteria</taxon>
        <taxon>Bacillati</taxon>
        <taxon>Bacillota</taxon>
        <taxon>Clostridia</taxon>
        <taxon>Lachnospirales</taxon>
        <taxon>Lachnospiraceae</taxon>
        <taxon>Anaerostipes</taxon>
    </lineage>
</organism>
<dbReference type="InterPro" id="IPR003961">
    <property type="entry name" value="FN3_dom"/>
</dbReference>
<dbReference type="PANTHER" id="PTHR12411">
    <property type="entry name" value="CYSTEINE PROTEASE FAMILY C1-RELATED"/>
    <property type="match status" value="1"/>
</dbReference>
<dbReference type="GO" id="GO:0006508">
    <property type="term" value="P:proteolysis"/>
    <property type="evidence" value="ECO:0007669"/>
    <property type="project" value="UniProtKB-KW"/>
</dbReference>
<dbReference type="SMART" id="SM00645">
    <property type="entry name" value="Pept_C1"/>
    <property type="match status" value="1"/>
</dbReference>
<keyword evidence="5" id="KW-0645">Protease</keyword>
<dbReference type="RefSeq" id="WP_044925188.1">
    <property type="nucleotide sequence ID" value="NZ_CYXT01000023.1"/>
</dbReference>
<evidence type="ECO:0000256" key="3">
    <source>
        <dbReference type="SAM" id="SignalP"/>
    </source>
</evidence>
<dbReference type="Pfam" id="PF00112">
    <property type="entry name" value="Peptidase_C1"/>
    <property type="match status" value="1"/>
</dbReference>
<evidence type="ECO:0000256" key="2">
    <source>
        <dbReference type="SAM" id="MobiDB-lite"/>
    </source>
</evidence>
<keyword evidence="5" id="KW-0378">Hydrolase</keyword>
<sequence length="1340" mass="149754">MIRKRLLVTGLAMSMCLNQMPPTVLVKASQNTNSNSKFEVEVKNSKASKYGYIKPAGQSYATNPKSKLKKAAQLPAHYGSMEKDVRDQNPFGTCWAFAGTGSFEYAVDKKTGSNTDYSEEHMIQRLSKNGDTGYQITSKDTGGNEYMYSGYFTSGYGPVSDSLFPYDTTKSTLQIIPSILNAKGNYRATDVQFFKTTDDANGALNSETVNTVKQAVYNNGSVTCGITWDSSMIQEDKVSYYNNDDNARNDSNHEVLIVGWDDDYSADHFEGVTKNGAWLVRNSWGNNIGDNGYFWVSYQDKSLIPSCTIRSYEEVSDDDTIYNLDESGALYPQVTYDGTSQVGFINSFSLKKREKLKEVTFYEAETGAQYQLFYVPVKDDGSLDIGNKQAITEKKTLDFPGYHTEKITKEINVKKAAIMVMIDSNEDSAGLGAEGSISDGRKKLYIPTLEKGQSYIYANGELGDLYDMGTNFGNWSIKLVTEKADSAFYAKDHKNSTDLGSFRWTGRSVKPSIGDIVSEDDGSVLKQGTDYELEYENNTNPGTATVKITGLGKYAKCSLTFTYTIENKTFHINGKKDGDSLDDKDWTGEEIKPSVGNVLSDYDNRVLEEGTDYKLVYSDNINVGTATVKVVGMGDYEGCNLTFVYKIAESCGYNGFFVENASDKSDLGSVKWTGDPIRKKPGTIRCSHCKKELTEGTDYELEYENNVDPGTATVTVKGIGKYKGYEQSFTYTIEHRTFHLDHYQNHDNIGTVKWTGKEVNYLPENIVSDHNETVLEKEKDYKVEYTDNIEPGTASIKIIGINDYKGCELNFTYTIEPDCGYGGFYAEMHQNGTDLGKFDWTGSDVQPYLGKILCKHCNKELEVGNDYIIEYSNNIDPGKATIKVTGIGKYKGYEQSFTYTIGHKTFTVENHKNGDSLGKVKWTGKESKYDIGTVVDASGKRLEAKKDYTVAYSNNVEPGTATVKVTGLGEYKDNSYEFSFEIEEDCGYGGFYDEKLDEEASLGTFKWTGEEIRRHPENLKCKHCNRALVEGTDYMIRYSDNVDPGTATVKVIGMGQFEGTEKIYHYTIKNKTFHSGRYENGQNLGTLEWTGKEVKFDIGQVVSDHQDVVLKEDTDYKITYSNNINPGTAKVEITGLGDYKGCSLSYTYTIHKTETPVKPSEDTNPSHNDSTTETKKESLTIATDPENAIYNGKNITRKVIVRSGNEVLTEGRDYKITYSNNKNCGIVTMKIIGIGNHQGTITKTFKIAPKKASLKKIKSGKKTATLYIRKSSGGVTGYQIRYSYKKNFKSSKYKGSKKTTYKIKGLKRKKQVYVKIRAYKQVGKAKIYGSWSNSKKVKIK</sequence>
<comment type="similarity">
    <text evidence="1">Belongs to the peptidase C1 family.</text>
</comment>
<evidence type="ECO:0000259" key="4">
    <source>
        <dbReference type="PROSITE" id="PS50853"/>
    </source>
</evidence>
<dbReference type="Gene3D" id="2.60.40.10">
    <property type="entry name" value="Immunoglobulins"/>
    <property type="match status" value="1"/>
</dbReference>
<feature type="chain" id="PRO_5039113141" evidence="3">
    <location>
        <begin position="20"/>
        <end position="1340"/>
    </location>
</feature>
<dbReference type="PROSITE" id="PS00639">
    <property type="entry name" value="THIOL_PROTEASE_HIS"/>
    <property type="match status" value="1"/>
</dbReference>
<dbReference type="InterPro" id="IPR040528">
    <property type="entry name" value="Lectin-like"/>
</dbReference>
<dbReference type="Gene3D" id="3.90.70.10">
    <property type="entry name" value="Cysteine proteinases"/>
    <property type="match status" value="1"/>
</dbReference>
<evidence type="ECO:0000256" key="1">
    <source>
        <dbReference type="ARBA" id="ARBA00008455"/>
    </source>
</evidence>
<gene>
    <name evidence="5" type="ORF">ERS852425_02672</name>
</gene>
<dbReference type="InterPro" id="IPR025660">
    <property type="entry name" value="Pept_his_AS"/>
</dbReference>
<dbReference type="InterPro" id="IPR013783">
    <property type="entry name" value="Ig-like_fold"/>
</dbReference>
<dbReference type="CDD" id="cd02619">
    <property type="entry name" value="Peptidase_C1"/>
    <property type="match status" value="1"/>
</dbReference>
<keyword evidence="3" id="KW-0732">Signal</keyword>
<dbReference type="SUPFAM" id="SSF54001">
    <property type="entry name" value="Cysteine proteinases"/>
    <property type="match status" value="1"/>
</dbReference>
<dbReference type="Pfam" id="PF18560">
    <property type="entry name" value="Lectin_like"/>
    <property type="match status" value="1"/>
</dbReference>
<dbReference type="PROSITE" id="PS00139">
    <property type="entry name" value="THIOL_PROTEASE_CYS"/>
    <property type="match status" value="1"/>
</dbReference>
<dbReference type="InterPro" id="IPR000668">
    <property type="entry name" value="Peptidase_C1A_C"/>
</dbReference>
<proteinExistence type="inferred from homology"/>
<accession>A0A173U7L0</accession>
<feature type="domain" description="Fibronectin type-III" evidence="4">
    <location>
        <begin position="1248"/>
        <end position="1340"/>
    </location>
</feature>
<dbReference type="SUPFAM" id="SSF49265">
    <property type="entry name" value="Fibronectin type III"/>
    <property type="match status" value="1"/>
</dbReference>
<protein>
    <submittedName>
        <fullName evidence="5">Papain family cysteine protease</fullName>
    </submittedName>
</protein>
<dbReference type="EMBL" id="CYXT01000023">
    <property type="protein sequence ID" value="CUN10854.1"/>
    <property type="molecule type" value="Genomic_DNA"/>
</dbReference>
<reference evidence="5 6" key="1">
    <citation type="submission" date="2015-09" db="EMBL/GenBank/DDBJ databases">
        <authorList>
            <consortium name="Pathogen Informatics"/>
        </authorList>
    </citation>
    <scope>NUCLEOTIDE SEQUENCE [LARGE SCALE GENOMIC DNA]</scope>
    <source>
        <strain evidence="5 6">2789STDY5608868</strain>
    </source>
</reference>
<dbReference type="InterPro" id="IPR013128">
    <property type="entry name" value="Peptidase_C1A"/>
</dbReference>
<evidence type="ECO:0000313" key="6">
    <source>
        <dbReference type="Proteomes" id="UP000095598"/>
    </source>
</evidence>
<dbReference type="InterPro" id="IPR038765">
    <property type="entry name" value="Papain-like_cys_pep_sf"/>
</dbReference>
<dbReference type="InterPro" id="IPR036116">
    <property type="entry name" value="FN3_sf"/>
</dbReference>
<dbReference type="PROSITE" id="PS50853">
    <property type="entry name" value="FN3"/>
    <property type="match status" value="1"/>
</dbReference>
<dbReference type="GO" id="GO:0008234">
    <property type="term" value="F:cysteine-type peptidase activity"/>
    <property type="evidence" value="ECO:0007669"/>
    <property type="project" value="InterPro"/>
</dbReference>
<feature type="region of interest" description="Disordered" evidence="2">
    <location>
        <begin position="1155"/>
        <end position="1177"/>
    </location>
</feature>
<name>A0A173U7L0_ANAHA</name>
<feature type="signal peptide" evidence="3">
    <location>
        <begin position="1"/>
        <end position="19"/>
    </location>
</feature>
<dbReference type="Proteomes" id="UP000095598">
    <property type="component" value="Unassembled WGS sequence"/>
</dbReference>
<dbReference type="InterPro" id="IPR000169">
    <property type="entry name" value="Pept_cys_AS"/>
</dbReference>